<evidence type="ECO:0000313" key="1">
    <source>
        <dbReference type="EMBL" id="KAK5812825.1"/>
    </source>
</evidence>
<protein>
    <submittedName>
        <fullName evidence="1">Uncharacterized protein</fullName>
    </submittedName>
</protein>
<accession>A0ABR0P2H7</accession>
<dbReference type="Proteomes" id="UP001358586">
    <property type="component" value="Chromosome 8"/>
</dbReference>
<reference evidence="1 2" key="1">
    <citation type="submission" date="2023-03" db="EMBL/GenBank/DDBJ databases">
        <title>WGS of Gossypium arboreum.</title>
        <authorList>
            <person name="Yu D."/>
        </authorList>
    </citation>
    <scope>NUCLEOTIDE SEQUENCE [LARGE SCALE GENOMIC DNA]</scope>
    <source>
        <tissue evidence="1">Leaf</tissue>
    </source>
</reference>
<gene>
    <name evidence="1" type="ORF">PVK06_028267</name>
</gene>
<keyword evidence="2" id="KW-1185">Reference proteome</keyword>
<proteinExistence type="predicted"/>
<evidence type="ECO:0000313" key="2">
    <source>
        <dbReference type="Proteomes" id="UP001358586"/>
    </source>
</evidence>
<sequence>MFYMLLGIVHMRRIFGIKSSPLINLDAYLIVIFSSGYSRICRVIRDGKRNWILGYNRFLGKCSVIITESKAYWMAYFYFRNKNTMRSSSNWIISRSSYLLVIARLKDQMPL</sequence>
<organism evidence="1 2">
    <name type="scientific">Gossypium arboreum</name>
    <name type="common">Tree cotton</name>
    <name type="synonym">Gossypium nanking</name>
    <dbReference type="NCBI Taxonomy" id="29729"/>
    <lineage>
        <taxon>Eukaryota</taxon>
        <taxon>Viridiplantae</taxon>
        <taxon>Streptophyta</taxon>
        <taxon>Embryophyta</taxon>
        <taxon>Tracheophyta</taxon>
        <taxon>Spermatophyta</taxon>
        <taxon>Magnoliopsida</taxon>
        <taxon>eudicotyledons</taxon>
        <taxon>Gunneridae</taxon>
        <taxon>Pentapetalae</taxon>
        <taxon>rosids</taxon>
        <taxon>malvids</taxon>
        <taxon>Malvales</taxon>
        <taxon>Malvaceae</taxon>
        <taxon>Malvoideae</taxon>
        <taxon>Gossypium</taxon>
    </lineage>
</organism>
<dbReference type="EMBL" id="JARKNE010000008">
    <property type="protein sequence ID" value="KAK5812825.1"/>
    <property type="molecule type" value="Genomic_DNA"/>
</dbReference>
<name>A0ABR0P2H7_GOSAR</name>
<comment type="caution">
    <text evidence="1">The sequence shown here is derived from an EMBL/GenBank/DDBJ whole genome shotgun (WGS) entry which is preliminary data.</text>
</comment>